<comment type="caution">
    <text evidence="2">The sequence shown here is derived from an EMBL/GenBank/DDBJ whole genome shotgun (WGS) entry which is preliminary data.</text>
</comment>
<evidence type="ECO:0000313" key="3">
    <source>
        <dbReference type="Proteomes" id="UP000598997"/>
    </source>
</evidence>
<sequence>MVTFFILVLVAGAGLLWVLPVSKDRTRRLAAQVGGGALFTVGIAGIVMNLMGPTAV</sequence>
<feature type="transmembrane region" description="Helical" evidence="1">
    <location>
        <begin position="33"/>
        <end position="52"/>
    </location>
</feature>
<keyword evidence="1" id="KW-0812">Transmembrane</keyword>
<protein>
    <submittedName>
        <fullName evidence="2">Uncharacterized protein</fullName>
    </submittedName>
</protein>
<dbReference type="RefSeq" id="WP_156521682.1">
    <property type="nucleotide sequence ID" value="NZ_BMIO01000003.1"/>
</dbReference>
<organism evidence="2 3">
    <name type="scientific">Croceicoccus pelagius</name>
    <dbReference type="NCBI Taxonomy" id="1703341"/>
    <lineage>
        <taxon>Bacteria</taxon>
        <taxon>Pseudomonadati</taxon>
        <taxon>Pseudomonadota</taxon>
        <taxon>Alphaproteobacteria</taxon>
        <taxon>Sphingomonadales</taxon>
        <taxon>Erythrobacteraceae</taxon>
        <taxon>Croceicoccus</taxon>
    </lineage>
</organism>
<dbReference type="Proteomes" id="UP000598997">
    <property type="component" value="Unassembled WGS sequence"/>
</dbReference>
<dbReference type="AlphaFoldDB" id="A0A917DIS8"/>
<evidence type="ECO:0000313" key="2">
    <source>
        <dbReference type="EMBL" id="GGD39753.1"/>
    </source>
</evidence>
<accession>A0A917DIS8</accession>
<evidence type="ECO:0000256" key="1">
    <source>
        <dbReference type="SAM" id="Phobius"/>
    </source>
</evidence>
<dbReference type="OrthoDB" id="7433341at2"/>
<keyword evidence="3" id="KW-1185">Reference proteome</keyword>
<name>A0A917DIS8_9SPHN</name>
<dbReference type="EMBL" id="BMIO01000003">
    <property type="protein sequence ID" value="GGD39753.1"/>
    <property type="molecule type" value="Genomic_DNA"/>
</dbReference>
<keyword evidence="1" id="KW-1133">Transmembrane helix</keyword>
<proteinExistence type="predicted"/>
<keyword evidence="1" id="KW-0472">Membrane</keyword>
<gene>
    <name evidence="2" type="ORF">GCM10010989_12380</name>
</gene>
<reference evidence="2 3" key="1">
    <citation type="journal article" date="2014" name="Int. J. Syst. Evol. Microbiol.">
        <title>Complete genome sequence of Corynebacterium casei LMG S-19264T (=DSM 44701T), isolated from a smear-ripened cheese.</title>
        <authorList>
            <consortium name="US DOE Joint Genome Institute (JGI-PGF)"/>
            <person name="Walter F."/>
            <person name="Albersmeier A."/>
            <person name="Kalinowski J."/>
            <person name="Ruckert C."/>
        </authorList>
    </citation>
    <scope>NUCLEOTIDE SEQUENCE [LARGE SCALE GENOMIC DNA]</scope>
    <source>
        <strain evidence="2 3">CGMCC 1.15358</strain>
    </source>
</reference>